<sequence length="83" mass="9255">MREERMQNGTRASVTRDVGWPVAIATHEVTVGRQVQHNEEKWVMPSPNKICVLLKTFVIVCVCGLCVMVCILVALVNRGMNGM</sequence>
<organism evidence="2 3">
    <name type="scientific">Sorghum bicolor</name>
    <name type="common">Sorghum</name>
    <name type="synonym">Sorghum vulgare</name>
    <dbReference type="NCBI Taxonomy" id="4558"/>
    <lineage>
        <taxon>Eukaryota</taxon>
        <taxon>Viridiplantae</taxon>
        <taxon>Streptophyta</taxon>
        <taxon>Embryophyta</taxon>
        <taxon>Tracheophyta</taxon>
        <taxon>Spermatophyta</taxon>
        <taxon>Magnoliopsida</taxon>
        <taxon>Liliopsida</taxon>
        <taxon>Poales</taxon>
        <taxon>Poaceae</taxon>
        <taxon>PACMAD clade</taxon>
        <taxon>Panicoideae</taxon>
        <taxon>Andropogonodae</taxon>
        <taxon>Andropogoneae</taxon>
        <taxon>Sorghinae</taxon>
        <taxon>Sorghum</taxon>
    </lineage>
</organism>
<dbReference type="Proteomes" id="UP000000768">
    <property type="component" value="Chromosome 9"/>
</dbReference>
<proteinExistence type="predicted"/>
<keyword evidence="1" id="KW-0812">Transmembrane</keyword>
<evidence type="ECO:0000313" key="3">
    <source>
        <dbReference type="Proteomes" id="UP000000768"/>
    </source>
</evidence>
<dbReference type="AlphaFoldDB" id="A0A1B6P6B7"/>
<evidence type="ECO:0000256" key="1">
    <source>
        <dbReference type="SAM" id="Phobius"/>
    </source>
</evidence>
<dbReference type="EMBL" id="CM000768">
    <property type="protein sequence ID" value="KXG21173.1"/>
    <property type="molecule type" value="Genomic_DNA"/>
</dbReference>
<reference evidence="2 3" key="1">
    <citation type="journal article" date="2009" name="Nature">
        <title>The Sorghum bicolor genome and the diversification of grasses.</title>
        <authorList>
            <person name="Paterson A.H."/>
            <person name="Bowers J.E."/>
            <person name="Bruggmann R."/>
            <person name="Dubchak I."/>
            <person name="Grimwood J."/>
            <person name="Gundlach H."/>
            <person name="Haberer G."/>
            <person name="Hellsten U."/>
            <person name="Mitros T."/>
            <person name="Poliakov A."/>
            <person name="Schmutz J."/>
            <person name="Spannagl M."/>
            <person name="Tang H."/>
            <person name="Wang X."/>
            <person name="Wicker T."/>
            <person name="Bharti A.K."/>
            <person name="Chapman J."/>
            <person name="Feltus F.A."/>
            <person name="Gowik U."/>
            <person name="Grigoriev I.V."/>
            <person name="Lyons E."/>
            <person name="Maher C.A."/>
            <person name="Martis M."/>
            <person name="Narechania A."/>
            <person name="Otillar R.P."/>
            <person name="Penning B.W."/>
            <person name="Salamov A.A."/>
            <person name="Wang Y."/>
            <person name="Zhang L."/>
            <person name="Carpita N.C."/>
            <person name="Freeling M."/>
            <person name="Gingle A.R."/>
            <person name="Hash C.T."/>
            <person name="Keller B."/>
            <person name="Klein P."/>
            <person name="Kresovich S."/>
            <person name="McCann M.C."/>
            <person name="Ming R."/>
            <person name="Peterson D.G."/>
            <person name="Mehboob-ur-Rahman"/>
            <person name="Ware D."/>
            <person name="Westhoff P."/>
            <person name="Mayer K.F."/>
            <person name="Messing J."/>
            <person name="Rokhsar D.S."/>
        </authorList>
    </citation>
    <scope>NUCLEOTIDE SEQUENCE [LARGE SCALE GENOMIC DNA]</scope>
    <source>
        <strain evidence="3">cv. BTx623</strain>
    </source>
</reference>
<reference evidence="2" key="2">
    <citation type="submission" date="2017-02" db="EMBL/GenBank/DDBJ databases">
        <title>WGS assembly of Sorghum bicolor.</title>
        <authorList>
            <person name="Paterson A."/>
            <person name="Mullet J."/>
            <person name="Bowers J."/>
            <person name="Bruggmann R."/>
            <person name="Dubchak I."/>
            <person name="Grimwood J."/>
            <person name="Gundlach H."/>
            <person name="Haberer G."/>
            <person name="Hellsten U."/>
            <person name="Mitros T."/>
            <person name="Poliakov A."/>
            <person name="Schmutz J."/>
            <person name="Spannagl M."/>
            <person name="Tang H."/>
            <person name="Wang X."/>
            <person name="Wicker T."/>
            <person name="Bharti A."/>
            <person name="Chapman J."/>
            <person name="Feltus F."/>
            <person name="Gowik U."/>
            <person name="Grigoriev I."/>
            <person name="Lyons E."/>
            <person name="Maher C."/>
            <person name="Martis M."/>
            <person name="Narechania A."/>
            <person name="Otillar R."/>
            <person name="Penning B."/>
            <person name="Salamov A."/>
            <person name="Wang Y."/>
            <person name="Zhang L."/>
            <person name="Carpita N."/>
            <person name="Freeling M."/>
            <person name="Gingle A."/>
            <person name="Hash C."/>
            <person name="Keller B."/>
            <person name="Klein P."/>
            <person name="Kresovich S."/>
            <person name="Mccann M."/>
            <person name="Ming R."/>
            <person name="Peterson D."/>
            <person name="Rahman M."/>
            <person name="Ware D."/>
            <person name="Westhoff P."/>
            <person name="Mayer K."/>
            <person name="Messing J."/>
            <person name="Sims D."/>
            <person name="Jenkins J."/>
            <person name="Shu S."/>
            <person name="Rokhsar D."/>
        </authorList>
    </citation>
    <scope>NUCLEOTIDE SEQUENCE</scope>
</reference>
<dbReference type="Gramene" id="KXG21173">
    <property type="protein sequence ID" value="KXG21173"/>
    <property type="gene ID" value="SORBI_3009G026000"/>
</dbReference>
<name>A0A1B6P6B7_SORBI</name>
<reference evidence="3" key="3">
    <citation type="journal article" date="2018" name="Plant J.">
        <title>The Sorghum bicolor reference genome: improved assembly, gene annotations, a transcriptome atlas, and signatures of genome organization.</title>
        <authorList>
            <person name="McCormick R.F."/>
            <person name="Truong S.K."/>
            <person name="Sreedasyam A."/>
            <person name="Jenkins J."/>
            <person name="Shu S."/>
            <person name="Sims D."/>
            <person name="Kennedy M."/>
            <person name="Amirebrahimi M."/>
            <person name="Weers B.D."/>
            <person name="McKinley B."/>
            <person name="Mattison A."/>
            <person name="Morishige D.T."/>
            <person name="Grimwood J."/>
            <person name="Schmutz J."/>
            <person name="Mullet J.E."/>
        </authorList>
    </citation>
    <scope>NUCLEOTIDE SEQUENCE [LARGE SCALE GENOMIC DNA]</scope>
    <source>
        <strain evidence="3">cv. BTx623</strain>
    </source>
</reference>
<accession>A0A1B6P6B7</accession>
<keyword evidence="1" id="KW-1133">Transmembrane helix</keyword>
<evidence type="ECO:0000313" key="2">
    <source>
        <dbReference type="EMBL" id="KXG21173.1"/>
    </source>
</evidence>
<keyword evidence="1" id="KW-0472">Membrane</keyword>
<dbReference type="InParanoid" id="A0A1B6P6B7"/>
<dbReference type="OMA" id="HNEEKWV"/>
<dbReference type="Gramene" id="OQU77299">
    <property type="protein sequence ID" value="OQU77299"/>
    <property type="gene ID" value="SORBI_3009G026000"/>
</dbReference>
<evidence type="ECO:0008006" key="4">
    <source>
        <dbReference type="Google" id="ProtNLM"/>
    </source>
</evidence>
<feature type="transmembrane region" description="Helical" evidence="1">
    <location>
        <begin position="52"/>
        <end position="76"/>
    </location>
</feature>
<keyword evidence="3" id="KW-1185">Reference proteome</keyword>
<protein>
    <recommendedName>
        <fullName evidence="4">Transmembrane protein</fullName>
    </recommendedName>
</protein>
<dbReference type="EMBL" id="CM000768">
    <property type="protein sequence ID" value="OQU77300.1"/>
    <property type="molecule type" value="Genomic_DNA"/>
</dbReference>
<dbReference type="Gramene" id="OQU77300">
    <property type="protein sequence ID" value="OQU77300"/>
    <property type="gene ID" value="SORBI_3009G026000"/>
</dbReference>
<dbReference type="EMBL" id="CM000768">
    <property type="protein sequence ID" value="OQU77299.1"/>
    <property type="molecule type" value="Genomic_DNA"/>
</dbReference>
<gene>
    <name evidence="2" type="ORF">SORBI_3009G026000</name>
</gene>